<evidence type="ECO:0000256" key="4">
    <source>
        <dbReference type="ARBA" id="ARBA00023098"/>
    </source>
</evidence>
<dbReference type="Gene3D" id="3.40.50.720">
    <property type="entry name" value="NAD(P)-binding Rossmann-like Domain"/>
    <property type="match status" value="1"/>
</dbReference>
<feature type="binding site" evidence="7">
    <location>
        <position position="133"/>
    </location>
    <ligand>
        <name>sn-glycerol 3-phosphate</name>
        <dbReference type="ChEBI" id="CHEBI:57597"/>
    </ligand>
</feature>
<keyword evidence="7" id="KW-0547">Nucleotide-binding</keyword>
<keyword evidence="16" id="KW-1185">Reference proteome</keyword>
<evidence type="ECO:0000256" key="5">
    <source>
        <dbReference type="ARBA" id="ARBA00023209"/>
    </source>
</evidence>
<comment type="caution">
    <text evidence="7">Lacks conserved residue(s) required for the propagation of feature annotation.</text>
</comment>
<dbReference type="Proteomes" id="UP000675940">
    <property type="component" value="Unassembled WGS sequence"/>
</dbReference>
<feature type="binding site" evidence="7">
    <location>
        <position position="131"/>
    </location>
    <ligand>
        <name>sn-glycerol 3-phosphate</name>
        <dbReference type="ChEBI" id="CHEBI:57597"/>
    </ligand>
</feature>
<organism evidence="15 16">
    <name type="scientific">Sagittula salina</name>
    <dbReference type="NCBI Taxonomy" id="2820268"/>
    <lineage>
        <taxon>Bacteria</taxon>
        <taxon>Pseudomonadati</taxon>
        <taxon>Pseudomonadota</taxon>
        <taxon>Alphaproteobacteria</taxon>
        <taxon>Rhodobacterales</taxon>
        <taxon>Roseobacteraceae</taxon>
        <taxon>Sagittula</taxon>
    </lineage>
</organism>
<dbReference type="EC" id="1.1.1.94" evidence="7"/>
<dbReference type="PANTHER" id="PTHR11728">
    <property type="entry name" value="GLYCEROL-3-PHOSPHATE DEHYDROGENASE"/>
    <property type="match status" value="1"/>
</dbReference>
<dbReference type="GO" id="GO:0047952">
    <property type="term" value="F:glycerol-3-phosphate dehydrogenase [NAD(P)+] activity"/>
    <property type="evidence" value="ECO:0007669"/>
    <property type="project" value="UniProtKB-UniRule"/>
</dbReference>
<dbReference type="PROSITE" id="PS00957">
    <property type="entry name" value="NAD_G3PDH"/>
    <property type="match status" value="1"/>
</dbReference>
<evidence type="ECO:0000256" key="6">
    <source>
        <dbReference type="ARBA" id="ARBA00023264"/>
    </source>
</evidence>
<keyword evidence="7" id="KW-0521">NADP</keyword>
<dbReference type="InterPro" id="IPR006168">
    <property type="entry name" value="G3P_DH_NAD-dep"/>
</dbReference>
<dbReference type="NCBIfam" id="NF000940">
    <property type="entry name" value="PRK00094.1-2"/>
    <property type="match status" value="1"/>
</dbReference>
<dbReference type="SUPFAM" id="SSF48179">
    <property type="entry name" value="6-phosphogluconate dehydrogenase C-terminal domain-like"/>
    <property type="match status" value="1"/>
</dbReference>
<dbReference type="GO" id="GO:0046168">
    <property type="term" value="P:glycerol-3-phosphate catabolic process"/>
    <property type="evidence" value="ECO:0007669"/>
    <property type="project" value="InterPro"/>
</dbReference>
<comment type="pathway">
    <text evidence="7">Membrane lipid metabolism; glycerophospholipid metabolism.</text>
</comment>
<feature type="binding site" evidence="7">
    <location>
        <position position="135"/>
    </location>
    <ligand>
        <name>NADPH</name>
        <dbReference type="ChEBI" id="CHEBI:57783"/>
    </ligand>
</feature>
<feature type="domain" description="Glycerol-3-phosphate dehydrogenase NAD-dependent N-terminal" evidence="13">
    <location>
        <begin position="3"/>
        <end position="154"/>
    </location>
</feature>
<dbReference type="InterPro" id="IPR036291">
    <property type="entry name" value="NAD(P)-bd_dom_sf"/>
</dbReference>
<evidence type="ECO:0000313" key="16">
    <source>
        <dbReference type="Proteomes" id="UP000675940"/>
    </source>
</evidence>
<feature type="binding site" evidence="7">
    <location>
        <position position="271"/>
    </location>
    <ligand>
        <name>NADPH</name>
        <dbReference type="ChEBI" id="CHEBI:57783"/>
    </ligand>
</feature>
<dbReference type="GO" id="GO:0008654">
    <property type="term" value="P:phospholipid biosynthetic process"/>
    <property type="evidence" value="ECO:0007669"/>
    <property type="project" value="UniProtKB-KW"/>
</dbReference>
<feature type="binding site" evidence="10">
    <location>
        <position position="135"/>
    </location>
    <ligand>
        <name>NAD(+)</name>
        <dbReference type="ChEBI" id="CHEBI:57540"/>
    </ligand>
</feature>
<dbReference type="EMBL" id="JAGISH010000011">
    <property type="protein sequence ID" value="MBP0484303.1"/>
    <property type="molecule type" value="Genomic_DNA"/>
</dbReference>
<dbReference type="InterPro" id="IPR013328">
    <property type="entry name" value="6PGD_dom2"/>
</dbReference>
<dbReference type="GO" id="GO:0051287">
    <property type="term" value="F:NAD binding"/>
    <property type="evidence" value="ECO:0007669"/>
    <property type="project" value="InterPro"/>
</dbReference>
<evidence type="ECO:0000256" key="10">
    <source>
        <dbReference type="PIRSR" id="PIRSR000114-3"/>
    </source>
</evidence>
<feature type="active site" description="Proton acceptor" evidence="7 8">
    <location>
        <position position="186"/>
    </location>
</feature>
<feature type="binding site" evidence="7">
    <location>
        <position position="31"/>
    </location>
    <ligand>
        <name>NADPH</name>
        <dbReference type="ChEBI" id="CHEBI:57783"/>
    </ligand>
</feature>
<evidence type="ECO:0000256" key="12">
    <source>
        <dbReference type="RuleBase" id="RU000439"/>
    </source>
</evidence>
<dbReference type="InterPro" id="IPR011128">
    <property type="entry name" value="G3P_DH_NAD-dep_N"/>
</dbReference>
<comment type="catalytic activity">
    <reaction evidence="7">
        <text>sn-glycerol 3-phosphate + NAD(+) = dihydroxyacetone phosphate + NADH + H(+)</text>
        <dbReference type="Rhea" id="RHEA:11092"/>
        <dbReference type="ChEBI" id="CHEBI:15378"/>
        <dbReference type="ChEBI" id="CHEBI:57540"/>
        <dbReference type="ChEBI" id="CHEBI:57597"/>
        <dbReference type="ChEBI" id="CHEBI:57642"/>
        <dbReference type="ChEBI" id="CHEBI:57945"/>
        <dbReference type="EC" id="1.1.1.94"/>
    </reaction>
</comment>
<keyword evidence="7 10" id="KW-0520">NAD</keyword>
<accession>A0A940MR05</accession>
<dbReference type="HAMAP" id="MF_00394">
    <property type="entry name" value="NAD_Glyc3P_dehydrog"/>
    <property type="match status" value="1"/>
</dbReference>
<keyword evidence="5 7" id="KW-0594">Phospholipid biosynthesis</keyword>
<reference evidence="15" key="1">
    <citation type="submission" date="2021-03" db="EMBL/GenBank/DDBJ databases">
        <title>Sagittula salina sp. nov. strain M10.9X isolated from the marine waste.</title>
        <authorList>
            <person name="Satari L."/>
            <person name="Molina-Menor E."/>
            <person name="Vidal-Verdu A."/>
            <person name="Pascual J."/>
            <person name="Pereto J."/>
            <person name="Porcar M."/>
        </authorList>
    </citation>
    <scope>NUCLEOTIDE SEQUENCE</scope>
    <source>
        <strain evidence="15">M10.9X</strain>
    </source>
</reference>
<protein>
    <recommendedName>
        <fullName evidence="7">Glycerol-3-phosphate dehydrogenase [NAD(P)+]</fullName>
        <ecNumber evidence="7">1.1.1.94</ecNumber>
    </recommendedName>
    <alternativeName>
        <fullName evidence="7">NAD(P)(+)-dependent glycerol-3-phosphate dehydrogenase</fullName>
    </alternativeName>
    <alternativeName>
        <fullName evidence="7">NAD(P)H-dependent dihydroxyacetone-phosphate reductase</fullName>
    </alternativeName>
</protein>
<dbReference type="GO" id="GO:0006650">
    <property type="term" value="P:glycerophospholipid metabolic process"/>
    <property type="evidence" value="ECO:0007669"/>
    <property type="project" value="UniProtKB-UniRule"/>
</dbReference>
<feature type="binding site" evidence="7">
    <location>
        <position position="11"/>
    </location>
    <ligand>
        <name>NADPH</name>
        <dbReference type="ChEBI" id="CHEBI:57783"/>
    </ligand>
</feature>
<feature type="binding site" evidence="10">
    <location>
        <position position="250"/>
    </location>
    <ligand>
        <name>NAD(+)</name>
        <dbReference type="ChEBI" id="CHEBI:57540"/>
    </ligand>
</feature>
<dbReference type="SUPFAM" id="SSF51735">
    <property type="entry name" value="NAD(P)-binding Rossmann-fold domains"/>
    <property type="match status" value="1"/>
</dbReference>
<dbReference type="RefSeq" id="WP_209362516.1">
    <property type="nucleotide sequence ID" value="NZ_JAGISH010000011.1"/>
</dbReference>
<evidence type="ECO:0000256" key="8">
    <source>
        <dbReference type="PIRSR" id="PIRSR000114-1"/>
    </source>
</evidence>
<evidence type="ECO:0000256" key="7">
    <source>
        <dbReference type="HAMAP-Rule" id="MF_00394"/>
    </source>
</evidence>
<dbReference type="InterPro" id="IPR008927">
    <property type="entry name" value="6-PGluconate_DH-like_C_sf"/>
</dbReference>
<evidence type="ECO:0000256" key="9">
    <source>
        <dbReference type="PIRSR" id="PIRSR000114-2"/>
    </source>
</evidence>
<feature type="binding site" evidence="7">
    <location>
        <position position="251"/>
    </location>
    <ligand>
        <name>sn-glycerol 3-phosphate</name>
        <dbReference type="ChEBI" id="CHEBI:57597"/>
    </ligand>
</feature>
<evidence type="ECO:0000313" key="15">
    <source>
        <dbReference type="EMBL" id="MBP0484303.1"/>
    </source>
</evidence>
<evidence type="ECO:0000256" key="1">
    <source>
        <dbReference type="ARBA" id="ARBA00011009"/>
    </source>
</evidence>
<dbReference type="GO" id="GO:0046167">
    <property type="term" value="P:glycerol-3-phosphate biosynthetic process"/>
    <property type="evidence" value="ECO:0007669"/>
    <property type="project" value="UniProtKB-UniRule"/>
</dbReference>
<feature type="binding site" evidence="10">
    <location>
        <begin position="7"/>
        <end position="12"/>
    </location>
    <ligand>
        <name>NAD(+)</name>
        <dbReference type="ChEBI" id="CHEBI:57540"/>
    </ligand>
</feature>
<feature type="binding site" evidence="7">
    <location>
        <position position="250"/>
    </location>
    <ligand>
        <name>sn-glycerol 3-phosphate</name>
        <dbReference type="ChEBI" id="CHEBI:57597"/>
    </ligand>
</feature>
<dbReference type="InterPro" id="IPR006109">
    <property type="entry name" value="G3P_DH_NAD-dep_C"/>
</dbReference>
<evidence type="ECO:0000256" key="11">
    <source>
        <dbReference type="RuleBase" id="RU000437"/>
    </source>
</evidence>
<evidence type="ECO:0000259" key="13">
    <source>
        <dbReference type="Pfam" id="PF01210"/>
    </source>
</evidence>
<feature type="binding site" evidence="7">
    <location>
        <position position="102"/>
    </location>
    <ligand>
        <name>sn-glycerol 3-phosphate</name>
        <dbReference type="ChEBI" id="CHEBI:57597"/>
    </ligand>
</feature>
<feature type="domain" description="Glycerol-3-phosphate dehydrogenase NAD-dependent C-terminal" evidence="14">
    <location>
        <begin position="175"/>
        <end position="310"/>
    </location>
</feature>
<dbReference type="NCBIfam" id="NF000942">
    <property type="entry name" value="PRK00094.1-4"/>
    <property type="match status" value="1"/>
</dbReference>
<evidence type="ECO:0000259" key="14">
    <source>
        <dbReference type="Pfam" id="PF07479"/>
    </source>
</evidence>
<name>A0A940MR05_9RHOB</name>
<dbReference type="Pfam" id="PF07479">
    <property type="entry name" value="NAD_Gly3P_dh_C"/>
    <property type="match status" value="1"/>
</dbReference>
<comment type="caution">
    <text evidence="15">The sequence shown here is derived from an EMBL/GenBank/DDBJ whole genome shotgun (WGS) entry which is preliminary data.</text>
</comment>
<feature type="binding site" evidence="7">
    <location>
        <position position="239"/>
    </location>
    <ligand>
        <name>sn-glycerol 3-phosphate</name>
        <dbReference type="ChEBI" id="CHEBI:57597"/>
    </ligand>
</feature>
<feature type="binding site" evidence="7">
    <location>
        <position position="250"/>
    </location>
    <ligand>
        <name>NADPH</name>
        <dbReference type="ChEBI" id="CHEBI:57783"/>
    </ligand>
</feature>
<dbReference type="PRINTS" id="PR00077">
    <property type="entry name" value="GPDHDRGNASE"/>
</dbReference>
<dbReference type="Gene3D" id="1.10.1040.10">
    <property type="entry name" value="N-(1-d-carboxylethyl)-l-norvaline Dehydrogenase, domain 2"/>
    <property type="match status" value="1"/>
</dbReference>
<dbReference type="GO" id="GO:0005975">
    <property type="term" value="P:carbohydrate metabolic process"/>
    <property type="evidence" value="ECO:0007669"/>
    <property type="project" value="InterPro"/>
</dbReference>
<comment type="subcellular location">
    <subcellularLocation>
        <location evidence="7">Cytoplasm</location>
    </subcellularLocation>
</comment>
<comment type="function">
    <text evidence="7">Catalyzes the reduction of the glycolytic intermediate dihydroxyacetone phosphate (DHAP) to sn-glycerol 3-phosphate (G3P), the key precursor for phospholipid synthesis.</text>
</comment>
<dbReference type="PANTHER" id="PTHR11728:SF1">
    <property type="entry name" value="GLYCEROL-3-PHOSPHATE DEHYDROGENASE [NAD(+)] 2, CHLOROPLASTIC"/>
    <property type="match status" value="1"/>
</dbReference>
<sequence length="321" mass="33394">MTVSVFGAGAFGTALAIALAREDRPVTIWGRDPYAVSRIRDHRSSPRLPGIRIPTRVTATANLDRALEAETLLITVPAQSLHQLLDRIGNRAGHARVVLCCKGIDMESGLGVSSLWAKARPGGTPPAVLTGPSFANDIAQGLPTALTLACSSEETGQALQKGLSTSVLRLYTTTDTIGAELGGAMKNVMAIACGACIGAGLGDSARAALMTRGFAEMTRLATHMGARAETMAGLSGLGDLVLTCTSEQSRNFRFGLSLGRGEDFDPSVTVEGAATARAAARVARENGLPLPITAAVAELTTGDLTVRDAMDQLLSRPLKEE</sequence>
<keyword evidence="7" id="KW-0963">Cytoplasm</keyword>
<dbReference type="Pfam" id="PF01210">
    <property type="entry name" value="NAD_Gly3P_dh_N"/>
    <property type="match status" value="1"/>
</dbReference>
<feature type="binding site" evidence="9">
    <location>
        <begin position="250"/>
        <end position="251"/>
    </location>
    <ligand>
        <name>substrate</name>
    </ligand>
</feature>
<keyword evidence="2 7" id="KW-0444">Lipid biosynthesis</keyword>
<feature type="binding site" evidence="9">
    <location>
        <position position="102"/>
    </location>
    <ligand>
        <name>substrate</name>
    </ligand>
</feature>
<feature type="binding site" evidence="7">
    <location>
        <position position="249"/>
    </location>
    <ligand>
        <name>sn-glycerol 3-phosphate</name>
        <dbReference type="ChEBI" id="CHEBI:57597"/>
    </ligand>
</feature>
<comment type="similarity">
    <text evidence="1 7 11">Belongs to the NAD-dependent glycerol-3-phosphate dehydrogenase family.</text>
</comment>
<dbReference type="AlphaFoldDB" id="A0A940MR05"/>
<keyword evidence="3 7" id="KW-0560">Oxidoreductase</keyword>
<proteinExistence type="inferred from homology"/>
<comment type="catalytic activity">
    <reaction evidence="7 12">
        <text>sn-glycerol 3-phosphate + NADP(+) = dihydroxyacetone phosphate + NADPH + H(+)</text>
        <dbReference type="Rhea" id="RHEA:11096"/>
        <dbReference type="ChEBI" id="CHEBI:15378"/>
        <dbReference type="ChEBI" id="CHEBI:57597"/>
        <dbReference type="ChEBI" id="CHEBI:57642"/>
        <dbReference type="ChEBI" id="CHEBI:57783"/>
        <dbReference type="ChEBI" id="CHEBI:58349"/>
        <dbReference type="EC" id="1.1.1.94"/>
    </reaction>
</comment>
<gene>
    <name evidence="7" type="primary">gpsA</name>
    <name evidence="15" type="ORF">J5474_17655</name>
</gene>
<dbReference type="PIRSF" id="PIRSF000114">
    <property type="entry name" value="Glycerol-3-P_dh"/>
    <property type="match status" value="1"/>
</dbReference>
<dbReference type="GO" id="GO:0005829">
    <property type="term" value="C:cytosol"/>
    <property type="evidence" value="ECO:0007669"/>
    <property type="project" value="TreeGrafter"/>
</dbReference>
<keyword evidence="4 7" id="KW-0443">Lipid metabolism</keyword>
<feature type="binding site" evidence="7">
    <location>
        <position position="102"/>
    </location>
    <ligand>
        <name>NADPH</name>
        <dbReference type="ChEBI" id="CHEBI:57783"/>
    </ligand>
</feature>
<evidence type="ECO:0000256" key="3">
    <source>
        <dbReference type="ARBA" id="ARBA00023002"/>
    </source>
</evidence>
<evidence type="ECO:0000256" key="2">
    <source>
        <dbReference type="ARBA" id="ARBA00022516"/>
    </source>
</evidence>
<keyword evidence="6 7" id="KW-1208">Phospholipid metabolism</keyword>
<feature type="binding site" evidence="7">
    <location>
        <position position="186"/>
    </location>
    <ligand>
        <name>sn-glycerol 3-phosphate</name>
        <dbReference type="ChEBI" id="CHEBI:57597"/>
    </ligand>
</feature>